<evidence type="ECO:0000259" key="21">
    <source>
        <dbReference type="PROSITE" id="PS50948"/>
    </source>
</evidence>
<evidence type="ECO:0000256" key="6">
    <source>
        <dbReference type="ARBA" id="ARBA00022692"/>
    </source>
</evidence>
<evidence type="ECO:0000256" key="2">
    <source>
        <dbReference type="ARBA" id="ARBA00012513"/>
    </source>
</evidence>
<accession>A0AAD4J3U8</accession>
<comment type="subcellular location">
    <subcellularLocation>
        <location evidence="1">Cell membrane</location>
        <topology evidence="1">Single-pass type I membrane protein</topology>
    </subcellularLocation>
</comment>
<dbReference type="InterPro" id="IPR001245">
    <property type="entry name" value="Ser-Thr/Tyr_kinase_cat_dom"/>
</dbReference>
<feature type="domain" description="Apple" evidence="21">
    <location>
        <begin position="917"/>
        <end position="994"/>
    </location>
</feature>
<feature type="domain" description="Bulb-type lectin" evidence="20">
    <location>
        <begin position="614"/>
        <end position="736"/>
    </location>
</feature>
<dbReference type="GO" id="GO:0004674">
    <property type="term" value="F:protein serine/threonine kinase activity"/>
    <property type="evidence" value="ECO:0007669"/>
    <property type="project" value="UniProtKB-KW"/>
</dbReference>
<evidence type="ECO:0000259" key="19">
    <source>
        <dbReference type="PROSITE" id="PS50011"/>
    </source>
</evidence>
<dbReference type="FunFam" id="3.30.200.20:FF:000177">
    <property type="entry name" value="Cysteine-rich receptor-like protein kinase 2"/>
    <property type="match status" value="1"/>
</dbReference>
<protein>
    <recommendedName>
        <fullName evidence="2">non-specific serine/threonine protein kinase</fullName>
        <ecNumber evidence="2">2.7.11.1</ecNumber>
    </recommendedName>
</protein>
<evidence type="ECO:0000256" key="9">
    <source>
        <dbReference type="ARBA" id="ARBA00022777"/>
    </source>
</evidence>
<dbReference type="PROSITE" id="PS00107">
    <property type="entry name" value="PROTEIN_KINASE_ATP"/>
    <property type="match status" value="2"/>
</dbReference>
<keyword evidence="4" id="KW-0723">Serine/threonine-protein kinase</keyword>
<comment type="catalytic activity">
    <reaction evidence="16">
        <text>L-seryl-[protein] + ATP = O-phospho-L-seryl-[protein] + ADP + H(+)</text>
        <dbReference type="Rhea" id="RHEA:17989"/>
        <dbReference type="Rhea" id="RHEA-COMP:9863"/>
        <dbReference type="Rhea" id="RHEA-COMP:11604"/>
        <dbReference type="ChEBI" id="CHEBI:15378"/>
        <dbReference type="ChEBI" id="CHEBI:29999"/>
        <dbReference type="ChEBI" id="CHEBI:30616"/>
        <dbReference type="ChEBI" id="CHEBI:83421"/>
        <dbReference type="ChEBI" id="CHEBI:456216"/>
        <dbReference type="EC" id="2.7.11.1"/>
    </reaction>
</comment>
<evidence type="ECO:0000256" key="18">
    <source>
        <dbReference type="SAM" id="Phobius"/>
    </source>
</evidence>
<evidence type="ECO:0000256" key="11">
    <source>
        <dbReference type="ARBA" id="ARBA00022989"/>
    </source>
</evidence>
<comment type="catalytic activity">
    <reaction evidence="15">
        <text>L-threonyl-[protein] + ATP = O-phospho-L-threonyl-[protein] + ADP + H(+)</text>
        <dbReference type="Rhea" id="RHEA:46608"/>
        <dbReference type="Rhea" id="RHEA-COMP:11060"/>
        <dbReference type="Rhea" id="RHEA-COMP:11605"/>
        <dbReference type="ChEBI" id="CHEBI:15378"/>
        <dbReference type="ChEBI" id="CHEBI:30013"/>
        <dbReference type="ChEBI" id="CHEBI:30616"/>
        <dbReference type="ChEBI" id="CHEBI:61977"/>
        <dbReference type="ChEBI" id="CHEBI:456216"/>
        <dbReference type="EC" id="2.7.11.1"/>
    </reaction>
</comment>
<gene>
    <name evidence="22" type="ORF">C2S53_008889</name>
</gene>
<dbReference type="Pfam" id="PF07714">
    <property type="entry name" value="PK_Tyr_Ser-Thr"/>
    <property type="match status" value="2"/>
</dbReference>
<reference evidence="22 23" key="1">
    <citation type="journal article" date="2021" name="Nat. Commun.">
        <title>Incipient diploidization of the medicinal plant Perilla within 10,000 years.</title>
        <authorList>
            <person name="Zhang Y."/>
            <person name="Shen Q."/>
            <person name="Leng L."/>
            <person name="Zhang D."/>
            <person name="Chen S."/>
            <person name="Shi Y."/>
            <person name="Ning Z."/>
            <person name="Chen S."/>
        </authorList>
    </citation>
    <scope>NUCLEOTIDE SEQUENCE [LARGE SCALE GENOMIC DNA]</scope>
    <source>
        <strain evidence="23">cv. PC099</strain>
    </source>
</reference>
<dbReference type="Pfam" id="PF11883">
    <property type="entry name" value="DUF3403"/>
    <property type="match status" value="2"/>
</dbReference>
<dbReference type="PROSITE" id="PS50011">
    <property type="entry name" value="PROTEIN_KINASE_DOM"/>
    <property type="match status" value="2"/>
</dbReference>
<dbReference type="Pfam" id="PF00954">
    <property type="entry name" value="S_locus_glycop"/>
    <property type="match status" value="2"/>
</dbReference>
<evidence type="ECO:0000256" key="13">
    <source>
        <dbReference type="ARBA" id="ARBA00023157"/>
    </source>
</evidence>
<evidence type="ECO:0000256" key="3">
    <source>
        <dbReference type="ARBA" id="ARBA00022475"/>
    </source>
</evidence>
<organism evidence="22 23">
    <name type="scientific">Perilla frutescens var. hirtella</name>
    <name type="common">Perilla citriodora</name>
    <name type="synonym">Perilla setoyensis</name>
    <dbReference type="NCBI Taxonomy" id="608512"/>
    <lineage>
        <taxon>Eukaryota</taxon>
        <taxon>Viridiplantae</taxon>
        <taxon>Streptophyta</taxon>
        <taxon>Embryophyta</taxon>
        <taxon>Tracheophyta</taxon>
        <taxon>Spermatophyta</taxon>
        <taxon>Magnoliopsida</taxon>
        <taxon>eudicotyledons</taxon>
        <taxon>Gunneridae</taxon>
        <taxon>Pentapetalae</taxon>
        <taxon>asterids</taxon>
        <taxon>lamiids</taxon>
        <taxon>Lamiales</taxon>
        <taxon>Lamiaceae</taxon>
        <taxon>Nepetoideae</taxon>
        <taxon>Elsholtzieae</taxon>
        <taxon>Perilla</taxon>
    </lineage>
</organism>
<feature type="domain" description="Apple" evidence="21">
    <location>
        <begin position="116"/>
        <end position="197"/>
    </location>
</feature>
<dbReference type="CDD" id="cd01098">
    <property type="entry name" value="PAN_AP_plant"/>
    <property type="match status" value="2"/>
</dbReference>
<keyword evidence="9 22" id="KW-0418">Kinase</keyword>
<evidence type="ECO:0000256" key="1">
    <source>
        <dbReference type="ARBA" id="ARBA00004251"/>
    </source>
</evidence>
<keyword evidence="10 17" id="KW-0067">ATP-binding</keyword>
<feature type="transmembrane region" description="Helical" evidence="18">
    <location>
        <begin position="1013"/>
        <end position="1034"/>
    </location>
</feature>
<evidence type="ECO:0000256" key="12">
    <source>
        <dbReference type="ARBA" id="ARBA00023136"/>
    </source>
</evidence>
<dbReference type="SMART" id="SM00108">
    <property type="entry name" value="B_lectin"/>
    <property type="match status" value="1"/>
</dbReference>
<evidence type="ECO:0000256" key="7">
    <source>
        <dbReference type="ARBA" id="ARBA00022729"/>
    </source>
</evidence>
<dbReference type="CDD" id="cd14066">
    <property type="entry name" value="STKc_IRAK"/>
    <property type="match status" value="1"/>
</dbReference>
<dbReference type="FunFam" id="1.10.510.10:FF:000060">
    <property type="entry name" value="G-type lectin S-receptor-like serine/threonine-protein kinase"/>
    <property type="match status" value="2"/>
</dbReference>
<sequence length="1413" mass="158692">MVFSHYHVLQLFLLIFSCFFIYAAAIVTIKRATDSLSEKTKIATNLSRNEKNSWDVRWPSTNNKCDTYGKCGPFGSCNAQEKPICSCLHGFTPKNKDEWEAGNWTSGCTRKTPLQCEQNNSMGKPDKFLKVERVKLPDQFKWFPSLEGDCRGTCLSNCSCIAYADPSGIGCVHWTQNITDHAQKLPYGGDDLYIRLAYSELDNKHDRRAIIATTVILGIILVAVCSLVLLKLLLMNCRARKNKSGLICSQTKGTDAGYFEENTLKHDKHGVKLEELHIFKFQMLSNATDKFDPVNKLGQGGFGLVYKGKFPNGQDIAVKRLARSSDQGVKEFMNEFEVTSRLQHRNLVRLLGCCVESEEKLLVYEYMPNGSLDAYLFSSYKREFFDWKKRKLIIEGICRGLLYLHRDSRLKIIHRDLKASNILLDEDLNPKISDFGMARIFRGKAAEANTKRVVGTYGYMSPEYALQGIFSEKSDVYSFGVLLLEIVSGKKNSCFYDEDQGLFLIAYAWKLWNDGNIVTLMDPSIYDAGLEGDIVRYANVGLLCVQKRAADRPNISTVLSMLSCEIVDLPLPKQPAFIGMQMSSAKNAKSSSKCSSNDVTISVLEGREYRAEAIDTLRANESLSDSESLISNGSRFKLSFFSPPNSSRRYVGIMFNLPVMTVVWVANRNNPLNDSTATFQLSSDGNLVILDGQKEMVWSTKLPTSDANANCSAVLLDTGNLVLQGNSNNTYWESFKHASDSFLEKMRISTDLNRNERNTLTSWRSDNDPALGSFSLTIEPLELPHFVVWKDGYPYKRSGPFMKSDYGPGGIVGGDSPRTAYITFTLPNSSILEYYVLNSSGNIEERKWSDEKKGWEETGSIIRSKCDIYSTCGPFGSCNAQETPICSCFHGFFPKNKDEWEAGNWTSGCTRKTPLQCEQNNSTDEFLNLASIKLPDHFKWEPSLAGDCRGSCLRNCSCIAYADSSQFGCLHWTEDLADVQKFTSGGDGLYIRLAYSELGNAVLPTDKKHGPSLAIIAIVVVLGFIIIAICSYFLHKLLLKYRARKHKKEMIFSRNKGTDAGYSEESILKHYKKGVKLEELPIFKFQMLSNATDKFDPMNKLGQGGFGVVYRVCHLISKIAVKRLARSSNQGVEEFMNEVEVISGLQHRNLVRLLGCCVESEEKMLVYEYMPSGSLDAYLFDTHKRECVDWKTCKLIIEGICRGLLYLHRDSRLKIIHRDLKASNILLDEELNPKISDFGMARIFCGKDHQANTTRVVGTYGYMSPEYVVHGIFSEKSDIYSFGVLLLEIVSGRKNSCFYDEDQQLFLIAYAWKLWNEGKIVNLMDPTLYNGGIFEGDIVRYANVGLLCVQETAADRPNISTVLSMLSCEIIELPLPKQPAFLGMQMSHGTQSSAKSSSKCSSNNVTISILEGR</sequence>
<feature type="binding site" evidence="17">
    <location>
        <position position="319"/>
    </location>
    <ligand>
        <name>ATP</name>
        <dbReference type="ChEBI" id="CHEBI:30616"/>
    </ligand>
</feature>
<evidence type="ECO:0000256" key="4">
    <source>
        <dbReference type="ARBA" id="ARBA00022527"/>
    </source>
</evidence>
<dbReference type="GO" id="GO:0048544">
    <property type="term" value="P:recognition of pollen"/>
    <property type="evidence" value="ECO:0007669"/>
    <property type="project" value="InterPro"/>
</dbReference>
<keyword evidence="11 18" id="KW-1133">Transmembrane helix</keyword>
<feature type="domain" description="Protein kinase" evidence="19">
    <location>
        <begin position="291"/>
        <end position="577"/>
    </location>
</feature>
<evidence type="ECO:0000256" key="14">
    <source>
        <dbReference type="ARBA" id="ARBA00023180"/>
    </source>
</evidence>
<feature type="domain" description="Protein kinase" evidence="19">
    <location>
        <begin position="1095"/>
        <end position="1381"/>
    </location>
</feature>
<dbReference type="GO" id="GO:0005886">
    <property type="term" value="C:plasma membrane"/>
    <property type="evidence" value="ECO:0007669"/>
    <property type="project" value="UniProtKB-SubCell"/>
</dbReference>
<evidence type="ECO:0000256" key="16">
    <source>
        <dbReference type="ARBA" id="ARBA00048679"/>
    </source>
</evidence>
<evidence type="ECO:0000259" key="20">
    <source>
        <dbReference type="PROSITE" id="PS50927"/>
    </source>
</evidence>
<dbReference type="InterPro" id="IPR003609">
    <property type="entry name" value="Pan_app"/>
</dbReference>
<evidence type="ECO:0000256" key="10">
    <source>
        <dbReference type="ARBA" id="ARBA00022840"/>
    </source>
</evidence>
<evidence type="ECO:0000256" key="15">
    <source>
        <dbReference type="ARBA" id="ARBA00047899"/>
    </source>
</evidence>
<dbReference type="Gene3D" id="3.30.200.20">
    <property type="entry name" value="Phosphorylase Kinase, domain 1"/>
    <property type="match status" value="2"/>
</dbReference>
<feature type="binding site" evidence="17">
    <location>
        <position position="1122"/>
    </location>
    <ligand>
        <name>ATP</name>
        <dbReference type="ChEBI" id="CHEBI:30616"/>
    </ligand>
</feature>
<dbReference type="PANTHER" id="PTHR27002">
    <property type="entry name" value="RECEPTOR-LIKE SERINE/THREONINE-PROTEIN KINASE SD1-8"/>
    <property type="match status" value="1"/>
</dbReference>
<keyword evidence="6 18" id="KW-0812">Transmembrane</keyword>
<dbReference type="Proteomes" id="UP001190926">
    <property type="component" value="Unassembled WGS sequence"/>
</dbReference>
<dbReference type="Gene3D" id="2.90.10.10">
    <property type="entry name" value="Bulb-type lectin domain"/>
    <property type="match status" value="1"/>
</dbReference>
<dbReference type="Pfam" id="PF08276">
    <property type="entry name" value="PAN_2"/>
    <property type="match status" value="2"/>
</dbReference>
<dbReference type="FunFam" id="2.90.10.10:FF:000005">
    <property type="entry name" value="G-type lectin S-receptor-like serine/threonine-protein kinase"/>
    <property type="match status" value="1"/>
</dbReference>
<name>A0AAD4J3U8_PERFH</name>
<dbReference type="PROSITE" id="PS50927">
    <property type="entry name" value="BULB_LECTIN"/>
    <property type="match status" value="1"/>
</dbReference>
<dbReference type="SUPFAM" id="SSF56112">
    <property type="entry name" value="Protein kinase-like (PK-like)"/>
    <property type="match status" value="2"/>
</dbReference>
<keyword evidence="23" id="KW-1185">Reference proteome</keyword>
<feature type="transmembrane region" description="Helical" evidence="18">
    <location>
        <begin position="6"/>
        <end position="29"/>
    </location>
</feature>
<dbReference type="Gene3D" id="1.10.510.10">
    <property type="entry name" value="Transferase(Phosphotransferase) domain 1"/>
    <property type="match status" value="2"/>
</dbReference>
<dbReference type="PROSITE" id="PS50948">
    <property type="entry name" value="PAN"/>
    <property type="match status" value="2"/>
</dbReference>
<dbReference type="GO" id="GO:0005524">
    <property type="term" value="F:ATP binding"/>
    <property type="evidence" value="ECO:0007669"/>
    <property type="project" value="UniProtKB-UniRule"/>
</dbReference>
<keyword evidence="7" id="KW-0732">Signal</keyword>
<evidence type="ECO:0000313" key="23">
    <source>
        <dbReference type="Proteomes" id="UP001190926"/>
    </source>
</evidence>
<dbReference type="InterPro" id="IPR017441">
    <property type="entry name" value="Protein_kinase_ATP_BS"/>
</dbReference>
<evidence type="ECO:0000256" key="17">
    <source>
        <dbReference type="PROSITE-ProRule" id="PRU10141"/>
    </source>
</evidence>
<dbReference type="PROSITE" id="PS00108">
    <property type="entry name" value="PROTEIN_KINASE_ST"/>
    <property type="match status" value="2"/>
</dbReference>
<dbReference type="SMART" id="SM00220">
    <property type="entry name" value="S_TKc"/>
    <property type="match status" value="2"/>
</dbReference>
<keyword evidence="3" id="KW-1003">Cell membrane</keyword>
<keyword evidence="5" id="KW-0808">Transferase</keyword>
<dbReference type="InterPro" id="IPR001480">
    <property type="entry name" value="Bulb-type_lectin_dom"/>
</dbReference>
<dbReference type="EC" id="2.7.11.1" evidence="2"/>
<dbReference type="EMBL" id="SDAM02000162">
    <property type="protein sequence ID" value="KAH6826693.1"/>
    <property type="molecule type" value="Genomic_DNA"/>
</dbReference>
<dbReference type="CDD" id="cd00028">
    <property type="entry name" value="B_lectin"/>
    <property type="match status" value="1"/>
</dbReference>
<proteinExistence type="predicted"/>
<dbReference type="InterPro" id="IPR000858">
    <property type="entry name" value="S_locus_glycoprot_dom"/>
</dbReference>
<dbReference type="SUPFAM" id="SSF51110">
    <property type="entry name" value="alpha-D-mannose-specific plant lectins"/>
    <property type="match status" value="1"/>
</dbReference>
<dbReference type="FunFam" id="3.30.200.20:FF:000162">
    <property type="entry name" value="Adenine nucleotide alpha hydrolase-like domain kinase"/>
    <property type="match status" value="1"/>
</dbReference>
<dbReference type="Pfam" id="PF01453">
    <property type="entry name" value="B_lectin"/>
    <property type="match status" value="1"/>
</dbReference>
<evidence type="ECO:0000313" key="22">
    <source>
        <dbReference type="EMBL" id="KAH6826693.1"/>
    </source>
</evidence>
<dbReference type="InterPro" id="IPR000719">
    <property type="entry name" value="Prot_kinase_dom"/>
</dbReference>
<feature type="transmembrane region" description="Helical" evidence="18">
    <location>
        <begin position="209"/>
        <end position="234"/>
    </location>
</feature>
<evidence type="ECO:0000256" key="5">
    <source>
        <dbReference type="ARBA" id="ARBA00022679"/>
    </source>
</evidence>
<keyword evidence="12 18" id="KW-0472">Membrane</keyword>
<dbReference type="SMART" id="SM00473">
    <property type="entry name" value="PAN_AP"/>
    <property type="match status" value="2"/>
</dbReference>
<dbReference type="InterPro" id="IPR036426">
    <property type="entry name" value="Bulb-type_lectin_dom_sf"/>
</dbReference>
<dbReference type="InterPro" id="IPR008271">
    <property type="entry name" value="Ser/Thr_kinase_AS"/>
</dbReference>
<comment type="caution">
    <text evidence="22">The sequence shown here is derived from an EMBL/GenBank/DDBJ whole genome shotgun (WGS) entry which is preliminary data.</text>
</comment>
<dbReference type="PANTHER" id="PTHR27002:SF1082">
    <property type="entry name" value="OS06G0693000 PROTEIN"/>
    <property type="match status" value="1"/>
</dbReference>
<dbReference type="InterPro" id="IPR021820">
    <property type="entry name" value="S-locus_recpt_kinase_C"/>
</dbReference>
<keyword evidence="13" id="KW-1015">Disulfide bond</keyword>
<dbReference type="InterPro" id="IPR011009">
    <property type="entry name" value="Kinase-like_dom_sf"/>
</dbReference>
<keyword evidence="8 17" id="KW-0547">Nucleotide-binding</keyword>
<keyword evidence="14" id="KW-0325">Glycoprotein</keyword>
<evidence type="ECO:0000256" key="8">
    <source>
        <dbReference type="ARBA" id="ARBA00022741"/>
    </source>
</evidence>